<protein>
    <recommendedName>
        <fullName evidence="4">NADH dehydrogenase [ubiquinone] 1 alpha subcomplex subunit 7</fullName>
    </recommendedName>
</protein>
<evidence type="ECO:0008006" key="4">
    <source>
        <dbReference type="Google" id="ProtNLM"/>
    </source>
</evidence>
<evidence type="ECO:0000313" key="2">
    <source>
        <dbReference type="EMBL" id="KAJ1646081.1"/>
    </source>
</evidence>
<sequence length="166" mass="18309">MFKRFWNSVGKKVWISEYMDSMMPRTTFRSPAPASQPECKKPTPPASAIYNNPYYKRDVRRNYPRTEVYTQPDVGRLLLGVSAAENIAAPQEGAGAVAGSNAAAEAEATAPAVQVKDIVEALQKIRGPVYNAANMPPVPGTPYKYKISPEQCVEGPGEYYPSYRVF</sequence>
<keyword evidence="3" id="KW-1185">Reference proteome</keyword>
<dbReference type="AlphaFoldDB" id="A0A9W7XN27"/>
<proteinExistence type="predicted"/>
<feature type="region of interest" description="Disordered" evidence="1">
    <location>
        <begin position="29"/>
        <end position="50"/>
    </location>
</feature>
<evidence type="ECO:0000313" key="3">
    <source>
        <dbReference type="Proteomes" id="UP001145021"/>
    </source>
</evidence>
<reference evidence="2" key="1">
    <citation type="submission" date="2022-07" db="EMBL/GenBank/DDBJ databases">
        <title>Phylogenomic reconstructions and comparative analyses of Kickxellomycotina fungi.</title>
        <authorList>
            <person name="Reynolds N.K."/>
            <person name="Stajich J.E."/>
            <person name="Barry K."/>
            <person name="Grigoriev I.V."/>
            <person name="Crous P."/>
            <person name="Smith M.E."/>
        </authorList>
    </citation>
    <scope>NUCLEOTIDE SEQUENCE</scope>
    <source>
        <strain evidence="2">NBRC 105413</strain>
    </source>
</reference>
<name>A0A9W7XN27_9FUNG</name>
<dbReference type="Proteomes" id="UP001145021">
    <property type="component" value="Unassembled WGS sequence"/>
</dbReference>
<dbReference type="PANTHER" id="PTHR37325">
    <property type="entry name" value="OXIDOREDUCTASE 21 KDA SUBUNIT, PUTATIVE (AFU_ORTHOLOGUE AFUA_4G05910)-RELATED"/>
    <property type="match status" value="1"/>
</dbReference>
<dbReference type="PANTHER" id="PTHR37325:SF1">
    <property type="entry name" value="OXIDOREDUCTASE 21 KDA SUBUNIT, PUTATIVE (AFU_ORTHOLOGUE AFUA_4G05910)-RELATED"/>
    <property type="match status" value="1"/>
</dbReference>
<dbReference type="InterPro" id="IPR016813">
    <property type="entry name" value="NADH_Ub_cplx-1_21kDa"/>
</dbReference>
<dbReference type="EMBL" id="JANBOH010000076">
    <property type="protein sequence ID" value="KAJ1646081.1"/>
    <property type="molecule type" value="Genomic_DNA"/>
</dbReference>
<accession>A0A9W7XN27</accession>
<comment type="caution">
    <text evidence="2">The sequence shown here is derived from an EMBL/GenBank/DDBJ whole genome shotgun (WGS) entry which is preliminary data.</text>
</comment>
<evidence type="ECO:0000256" key="1">
    <source>
        <dbReference type="SAM" id="MobiDB-lite"/>
    </source>
</evidence>
<organism evidence="2 3">
    <name type="scientific">Coemansia asiatica</name>
    <dbReference type="NCBI Taxonomy" id="1052880"/>
    <lineage>
        <taxon>Eukaryota</taxon>
        <taxon>Fungi</taxon>
        <taxon>Fungi incertae sedis</taxon>
        <taxon>Zoopagomycota</taxon>
        <taxon>Kickxellomycotina</taxon>
        <taxon>Kickxellomycetes</taxon>
        <taxon>Kickxellales</taxon>
        <taxon>Kickxellaceae</taxon>
        <taxon>Coemansia</taxon>
    </lineage>
</organism>
<gene>
    <name evidence="2" type="ORF">LPJ64_002408</name>
</gene>